<dbReference type="Proteomes" id="UP000664859">
    <property type="component" value="Unassembled WGS sequence"/>
</dbReference>
<gene>
    <name evidence="3" type="ORF">JKP88DRAFT_290303</name>
</gene>
<evidence type="ECO:0000313" key="3">
    <source>
        <dbReference type="EMBL" id="KAG5183621.1"/>
    </source>
</evidence>
<comment type="similarity">
    <text evidence="1">Belongs to the FAM228 family.</text>
</comment>
<dbReference type="AlphaFoldDB" id="A0A835YXY0"/>
<reference evidence="3" key="1">
    <citation type="submission" date="2021-02" db="EMBL/GenBank/DDBJ databases">
        <title>First Annotated Genome of the Yellow-green Alga Tribonema minus.</title>
        <authorList>
            <person name="Mahan K.M."/>
        </authorList>
    </citation>
    <scope>NUCLEOTIDE SEQUENCE</scope>
    <source>
        <strain evidence="3">UTEX B ZZ1240</strain>
    </source>
</reference>
<proteinExistence type="inferred from homology"/>
<evidence type="ECO:0000313" key="4">
    <source>
        <dbReference type="Proteomes" id="UP000664859"/>
    </source>
</evidence>
<keyword evidence="4" id="KW-1185">Reference proteome</keyword>
<accession>A0A835YXY0</accession>
<feature type="region of interest" description="Disordered" evidence="2">
    <location>
        <begin position="377"/>
        <end position="403"/>
    </location>
</feature>
<dbReference type="EMBL" id="JAFCMP010000197">
    <property type="protein sequence ID" value="KAG5183621.1"/>
    <property type="molecule type" value="Genomic_DNA"/>
</dbReference>
<dbReference type="PANTHER" id="PTHR28584:SF1">
    <property type="entry name" value="PROTEIN FAM228B"/>
    <property type="match status" value="1"/>
</dbReference>
<evidence type="ECO:0000256" key="2">
    <source>
        <dbReference type="SAM" id="MobiDB-lite"/>
    </source>
</evidence>
<dbReference type="OrthoDB" id="547133at2759"/>
<name>A0A835YXY0_9STRA</name>
<comment type="caution">
    <text evidence="3">The sequence shown here is derived from an EMBL/GenBank/DDBJ whole genome shotgun (WGS) entry which is preliminary data.</text>
</comment>
<evidence type="ECO:0000256" key="1">
    <source>
        <dbReference type="ARBA" id="ARBA00007753"/>
    </source>
</evidence>
<protein>
    <submittedName>
        <fullName evidence="3">Uncharacterized protein</fullName>
    </submittedName>
</protein>
<organism evidence="3 4">
    <name type="scientific">Tribonema minus</name>
    <dbReference type="NCBI Taxonomy" id="303371"/>
    <lineage>
        <taxon>Eukaryota</taxon>
        <taxon>Sar</taxon>
        <taxon>Stramenopiles</taxon>
        <taxon>Ochrophyta</taxon>
        <taxon>PX clade</taxon>
        <taxon>Xanthophyceae</taxon>
        <taxon>Tribonematales</taxon>
        <taxon>Tribonemataceae</taxon>
        <taxon>Tribonema</taxon>
    </lineage>
</organism>
<sequence>MTAARSPPVSPYAQRIERPDPYRMKVYDEGLAFQIRQPVPTAMTEDAKRLRLAEKYALEQARLQAETERLVQERKAARTAAKEAQYTALYGDVMAGHDLVDELDRAMDIVDSAEYNKRLKQHSEWTQNVYGAIQAQIRQQIDAMDPKALSKQKQDDYQLFLDEANRKPAIFRDIVVESEYDPFEVNRRAIKARVPKLVDPTSRPTDRTERWGSCLAQSMSQLRLGVGAFEEVVARLHDEFSRLEGIFEDVKAHAGYARMFQQTFDAWGGVRSGNALALAPDAAANLLEACGVTLDAAALQCMGLYADAQWMRPVGITAGALAMFLANEGGRLVDGVFNAAAAASASGAAGEDMLAMPQCVREWPSSPLNASSALFGSDVSGSSDGGEDAGWDAGNGGEAWAEDERKDDVDAIWSELHTLAENLRELEMPLDTLRYGCGEAK</sequence>
<dbReference type="PANTHER" id="PTHR28584">
    <property type="entry name" value="FAMILY WITH SEQUENCE SIMILARITY 228 MEMBER A"/>
    <property type="match status" value="1"/>
</dbReference>
<dbReference type="InterPro" id="IPR040046">
    <property type="entry name" value="FAM228"/>
</dbReference>